<dbReference type="Proteomes" id="UP000052052">
    <property type="component" value="Unassembled WGS sequence"/>
</dbReference>
<organism evidence="1 2">
    <name type="scientific">Pseudoxanthomonas dokdonensis</name>
    <dbReference type="NCBI Taxonomy" id="344882"/>
    <lineage>
        <taxon>Bacteria</taxon>
        <taxon>Pseudomonadati</taxon>
        <taxon>Pseudomonadota</taxon>
        <taxon>Gammaproteobacteria</taxon>
        <taxon>Lysobacterales</taxon>
        <taxon>Lysobacteraceae</taxon>
        <taxon>Pseudoxanthomonas</taxon>
    </lineage>
</organism>
<gene>
    <name evidence="1" type="ORF">ABB29_11940</name>
</gene>
<dbReference type="AlphaFoldDB" id="A0A0R0CI15"/>
<accession>A0A0R0CI15</accession>
<proteinExistence type="predicted"/>
<keyword evidence="2" id="KW-1185">Reference proteome</keyword>
<evidence type="ECO:0000313" key="2">
    <source>
        <dbReference type="Proteomes" id="UP000052052"/>
    </source>
</evidence>
<sequence length="79" mass="8909">MPLPAPCQWIDSDEGHSYLRWHYGTVGVAYADGRHWVQGWGVRHEGRAASHAQGKRFVERWIAARGGLPGFGRRNAPTR</sequence>
<dbReference type="EMBL" id="LDJL01000011">
    <property type="protein sequence ID" value="KRG69120.1"/>
    <property type="molecule type" value="Genomic_DNA"/>
</dbReference>
<name>A0A0R0CI15_9GAMM</name>
<reference evidence="1 2" key="1">
    <citation type="submission" date="2015-05" db="EMBL/GenBank/DDBJ databases">
        <title>Genome sequencing and analysis of members of genus Stenotrophomonas.</title>
        <authorList>
            <person name="Patil P.P."/>
            <person name="Midha S."/>
            <person name="Patil P.B."/>
        </authorList>
    </citation>
    <scope>NUCLEOTIDE SEQUENCE [LARGE SCALE GENOMIC DNA]</scope>
    <source>
        <strain evidence="1 2">DSM 21858</strain>
    </source>
</reference>
<protein>
    <submittedName>
        <fullName evidence="1">Uncharacterized protein</fullName>
    </submittedName>
</protein>
<comment type="caution">
    <text evidence="1">The sequence shown here is derived from an EMBL/GenBank/DDBJ whole genome shotgun (WGS) entry which is preliminary data.</text>
</comment>
<dbReference type="PATRIC" id="fig|344882.3.peg.754"/>
<evidence type="ECO:0000313" key="1">
    <source>
        <dbReference type="EMBL" id="KRG69120.1"/>
    </source>
</evidence>